<reference evidence="2 3" key="1">
    <citation type="journal article" date="2013" name="Proc. Natl. Acad. Sci. U.S.A.">
        <title>Fine-scale variation in meiotic recombination in Mimulus inferred from population shotgun sequencing.</title>
        <authorList>
            <person name="Hellsten U."/>
            <person name="Wright K.M."/>
            <person name="Jenkins J."/>
            <person name="Shu S."/>
            <person name="Yuan Y."/>
            <person name="Wessler S.R."/>
            <person name="Schmutz J."/>
            <person name="Willis J.H."/>
            <person name="Rokhsar D.S."/>
        </authorList>
    </citation>
    <scope>NUCLEOTIDE SEQUENCE [LARGE SCALE GENOMIC DNA]</scope>
    <source>
        <strain evidence="3">cv. DUN x IM62</strain>
    </source>
</reference>
<accession>A0A022RJ81</accession>
<dbReference type="Pfam" id="PF03140">
    <property type="entry name" value="DUF247"/>
    <property type="match status" value="1"/>
</dbReference>
<dbReference type="InterPro" id="IPR004158">
    <property type="entry name" value="DUF247_pln"/>
</dbReference>
<evidence type="ECO:0000256" key="1">
    <source>
        <dbReference type="SAM" id="Phobius"/>
    </source>
</evidence>
<keyword evidence="1" id="KW-0812">Transmembrane</keyword>
<proteinExistence type="predicted"/>
<evidence type="ECO:0000313" key="3">
    <source>
        <dbReference type="Proteomes" id="UP000030748"/>
    </source>
</evidence>
<feature type="transmembrane region" description="Helical" evidence="1">
    <location>
        <begin position="446"/>
        <end position="469"/>
    </location>
</feature>
<keyword evidence="1" id="KW-0472">Membrane</keyword>
<dbReference type="PANTHER" id="PTHR31549">
    <property type="entry name" value="PROTEIN, PUTATIVE (DUF247)-RELATED-RELATED"/>
    <property type="match status" value="1"/>
</dbReference>
<dbReference type="AlphaFoldDB" id="A0A022RJ81"/>
<gene>
    <name evidence="2" type="ORF">MIMGU_mgv1a024003mg</name>
</gene>
<evidence type="ECO:0000313" key="2">
    <source>
        <dbReference type="EMBL" id="EYU40049.1"/>
    </source>
</evidence>
<name>A0A022RJ81_ERYGU</name>
<protein>
    <submittedName>
        <fullName evidence="2">Uncharacterized protein</fullName>
    </submittedName>
</protein>
<dbReference type="EMBL" id="KI630433">
    <property type="protein sequence ID" value="EYU40049.1"/>
    <property type="molecule type" value="Genomic_DNA"/>
</dbReference>
<keyword evidence="1" id="KW-1133">Transmembrane helix</keyword>
<dbReference type="PANTHER" id="PTHR31549:SF129">
    <property type="entry name" value="DUF4220 DOMAIN-CONTAINING PROTEIN"/>
    <property type="match status" value="1"/>
</dbReference>
<dbReference type="eggNOG" id="ENOG502QTFS">
    <property type="taxonomic scope" value="Eukaryota"/>
</dbReference>
<dbReference type="STRING" id="4155.A0A022RJ81"/>
<dbReference type="Proteomes" id="UP000030748">
    <property type="component" value="Unassembled WGS sequence"/>
</dbReference>
<keyword evidence="3" id="KW-1185">Reference proteome</keyword>
<organism evidence="2 3">
    <name type="scientific">Erythranthe guttata</name>
    <name type="common">Yellow monkey flower</name>
    <name type="synonym">Mimulus guttatus</name>
    <dbReference type="NCBI Taxonomy" id="4155"/>
    <lineage>
        <taxon>Eukaryota</taxon>
        <taxon>Viridiplantae</taxon>
        <taxon>Streptophyta</taxon>
        <taxon>Embryophyta</taxon>
        <taxon>Tracheophyta</taxon>
        <taxon>Spermatophyta</taxon>
        <taxon>Magnoliopsida</taxon>
        <taxon>eudicotyledons</taxon>
        <taxon>Gunneridae</taxon>
        <taxon>Pentapetalae</taxon>
        <taxon>asterids</taxon>
        <taxon>lamiids</taxon>
        <taxon>Lamiales</taxon>
        <taxon>Phrymaceae</taxon>
        <taxon>Erythranthe</taxon>
    </lineage>
</organism>
<sequence length="473" mass="54372">MNSDESKNAVFVEIPELCKRYDGSRRRRRQIHRRPLQLQRSAYDPTIVSLGPYHHGRPDLLAADEVKYRFLDRLTSGDSAKKTSLYNKVVDKIDEIRDCYADLNCVEKYDDRALALMILLDACFVVSLVDGLAGDESFFADWQLCRGLASLWFVIRDVMLLENQIPLQRRRGFRRINPRRSSRVFISQVPQDHQVVKLLICFALPIHFLHYPREELGEELLHKFSNWLMAGEFSTGGRSCIPPLAAAVEEEEPLHLLEACRKLLIVEQNYTPTKLSGIKFTQIDDEHNFNQTFRSVTELKEKGVEFEASSSYSVTNIHFDSGPLSGRLHIPARVVSSISFVFLSNMIAYEMSPGSETGFEVLSYANFMKSLIESPADVKELQEKGILINKFQNHEQLLEEFKGVDTFGLDNLDIFKEVRREIEEHCRSKAKTWMADLIHTRFRSPWTVVALLAATFLLCLTFLQTFFTIHPAL</sequence>